<evidence type="ECO:0000313" key="2">
    <source>
        <dbReference type="EMBL" id="KAF5573535.1"/>
    </source>
</evidence>
<reference evidence="2 3" key="1">
    <citation type="submission" date="2020-05" db="EMBL/GenBank/DDBJ databases">
        <title>Identification and distribution of gene clusters putatively required for synthesis of sphingolipid metabolism inhibitors in phylogenetically diverse species of the filamentous fungus Fusarium.</title>
        <authorList>
            <person name="Kim H.-S."/>
            <person name="Busman M."/>
            <person name="Brown D.W."/>
            <person name="Divon H."/>
            <person name="Uhlig S."/>
            <person name="Proctor R.H."/>
        </authorList>
    </citation>
    <scope>NUCLEOTIDE SEQUENCE [LARGE SCALE GENOMIC DNA]</scope>
    <source>
        <strain evidence="2 3">NRRL 25211</strain>
    </source>
</reference>
<gene>
    <name evidence="2" type="ORF">FPANT_12303</name>
</gene>
<feature type="compositionally biased region" description="Basic and acidic residues" evidence="1">
    <location>
        <begin position="299"/>
        <end position="309"/>
    </location>
</feature>
<protein>
    <submittedName>
        <fullName evidence="2">Uncharacterized protein</fullName>
    </submittedName>
</protein>
<dbReference type="EMBL" id="JAAOAR010000798">
    <property type="protein sequence ID" value="KAF5573535.1"/>
    <property type="molecule type" value="Genomic_DNA"/>
</dbReference>
<feature type="region of interest" description="Disordered" evidence="1">
    <location>
        <begin position="299"/>
        <end position="358"/>
    </location>
</feature>
<comment type="caution">
    <text evidence="2">The sequence shown here is derived from an EMBL/GenBank/DDBJ whole genome shotgun (WGS) entry which is preliminary data.</text>
</comment>
<name>A0A8H5NRL7_9HYPO</name>
<feature type="non-terminal residue" evidence="2">
    <location>
        <position position="358"/>
    </location>
</feature>
<organism evidence="2 3">
    <name type="scientific">Fusarium pseudoanthophilum</name>
    <dbReference type="NCBI Taxonomy" id="48495"/>
    <lineage>
        <taxon>Eukaryota</taxon>
        <taxon>Fungi</taxon>
        <taxon>Dikarya</taxon>
        <taxon>Ascomycota</taxon>
        <taxon>Pezizomycotina</taxon>
        <taxon>Sordariomycetes</taxon>
        <taxon>Hypocreomycetidae</taxon>
        <taxon>Hypocreales</taxon>
        <taxon>Nectriaceae</taxon>
        <taxon>Fusarium</taxon>
        <taxon>Fusarium fujikuroi species complex</taxon>
    </lineage>
</organism>
<dbReference type="Proteomes" id="UP000544095">
    <property type="component" value="Unassembled WGS sequence"/>
</dbReference>
<keyword evidence="3" id="KW-1185">Reference proteome</keyword>
<sequence length="358" mass="40352">AGGGLPKVLDEAERELDAFLKVDYHKSFPLSWEDFSSAREVIEATFRRFDYDPFRGVITIRMTTPIHDSFAGLLNKAVAVKLFPLKNGDNTTARFVQNIVPLLTSRNYLDNRKQPRLPVLDPKKKEQKSPDLQYRHELAQYSGLVVEIAYTQPAKQLKKLAQAYIRGSMGRIKTKAKYTLEEDGSAILLDVQQDLNEVPFRSADRNPLNEDHELELCLHDMTANKSLLNGVRNEPIPIPFKDLCAFMDKVEKMQLETMEHPREAEQQHHIDGILVKLAEPPSSSPEDELASADERIFAKQEKAEEEKAKSGGGGVFHPVEADIKGHPNVLTRSALKKRAAPPGTGADLQVTKRRRRRG</sequence>
<evidence type="ECO:0000256" key="1">
    <source>
        <dbReference type="SAM" id="MobiDB-lite"/>
    </source>
</evidence>
<evidence type="ECO:0000313" key="3">
    <source>
        <dbReference type="Proteomes" id="UP000544095"/>
    </source>
</evidence>
<accession>A0A8H5NRL7</accession>
<dbReference type="AlphaFoldDB" id="A0A8H5NRL7"/>
<proteinExistence type="predicted"/>